<feature type="transmembrane region" description="Helical" evidence="7">
    <location>
        <begin position="118"/>
        <end position="140"/>
    </location>
</feature>
<dbReference type="InterPro" id="IPR003004">
    <property type="entry name" value="GspF/PilC"/>
</dbReference>
<protein>
    <submittedName>
        <fullName evidence="9">Competence protein ComGB</fullName>
    </submittedName>
</protein>
<dbReference type="InterPro" id="IPR018076">
    <property type="entry name" value="T2SS_GspF_dom"/>
</dbReference>
<dbReference type="PANTHER" id="PTHR30012:SF0">
    <property type="entry name" value="TYPE II SECRETION SYSTEM PROTEIN F-RELATED"/>
    <property type="match status" value="1"/>
</dbReference>
<feature type="domain" description="Type II secretion system protein GspF" evidence="8">
    <location>
        <begin position="23"/>
        <end position="140"/>
    </location>
</feature>
<evidence type="ECO:0000259" key="8">
    <source>
        <dbReference type="Pfam" id="PF00482"/>
    </source>
</evidence>
<accession>A0A1I6PRT5</accession>
<dbReference type="PRINTS" id="PR00812">
    <property type="entry name" value="BCTERIALGSPF"/>
</dbReference>
<comment type="similarity">
    <text evidence="2">Belongs to the GSP F family.</text>
</comment>
<evidence type="ECO:0000256" key="5">
    <source>
        <dbReference type="ARBA" id="ARBA00022989"/>
    </source>
</evidence>
<dbReference type="OrthoDB" id="2974223at2"/>
<gene>
    <name evidence="9" type="ORF">SAMN05421668_102165</name>
</gene>
<evidence type="ECO:0000256" key="6">
    <source>
        <dbReference type="ARBA" id="ARBA00023136"/>
    </source>
</evidence>
<keyword evidence="3" id="KW-1003">Cell membrane</keyword>
<dbReference type="InterPro" id="IPR042094">
    <property type="entry name" value="T2SS_GspF_sf"/>
</dbReference>
<dbReference type="EMBL" id="FPAI01000002">
    <property type="protein sequence ID" value="SFS42913.1"/>
    <property type="molecule type" value="Genomic_DNA"/>
</dbReference>
<feature type="transmembrane region" description="Helical" evidence="7">
    <location>
        <begin position="322"/>
        <end position="343"/>
    </location>
</feature>
<reference evidence="9 10" key="1">
    <citation type="submission" date="2016-10" db="EMBL/GenBank/DDBJ databases">
        <authorList>
            <person name="de Groot N.N."/>
        </authorList>
    </citation>
    <scope>NUCLEOTIDE SEQUENCE [LARGE SCALE GENOMIC DNA]</scope>
    <source>
        <strain evidence="9 10">DSM 17074</strain>
    </source>
</reference>
<feature type="domain" description="Type II secretion system protein GspF" evidence="8">
    <location>
        <begin position="219"/>
        <end position="341"/>
    </location>
</feature>
<evidence type="ECO:0000256" key="7">
    <source>
        <dbReference type="SAM" id="Phobius"/>
    </source>
</evidence>
<dbReference type="Pfam" id="PF00482">
    <property type="entry name" value="T2SSF"/>
    <property type="match status" value="2"/>
</dbReference>
<comment type="subcellular location">
    <subcellularLocation>
        <location evidence="1">Cell membrane</location>
        <topology evidence="1">Multi-pass membrane protein</topology>
    </subcellularLocation>
</comment>
<keyword evidence="6 7" id="KW-0472">Membrane</keyword>
<evidence type="ECO:0000256" key="2">
    <source>
        <dbReference type="ARBA" id="ARBA00005745"/>
    </source>
</evidence>
<dbReference type="Proteomes" id="UP000199139">
    <property type="component" value="Unassembled WGS sequence"/>
</dbReference>
<dbReference type="STRING" id="306541.SAMN05421668_102165"/>
<dbReference type="Gene3D" id="1.20.81.30">
    <property type="entry name" value="Type II secretion system (T2SS), domain F"/>
    <property type="match status" value="2"/>
</dbReference>
<evidence type="ECO:0000256" key="1">
    <source>
        <dbReference type="ARBA" id="ARBA00004651"/>
    </source>
</evidence>
<keyword evidence="4 7" id="KW-0812">Transmembrane</keyword>
<name>A0A1I6PRT5_9BACI</name>
<dbReference type="PANTHER" id="PTHR30012">
    <property type="entry name" value="GENERAL SECRETION PATHWAY PROTEIN"/>
    <property type="match status" value="1"/>
</dbReference>
<evidence type="ECO:0000256" key="4">
    <source>
        <dbReference type="ARBA" id="ARBA00022692"/>
    </source>
</evidence>
<evidence type="ECO:0000313" key="9">
    <source>
        <dbReference type="EMBL" id="SFS42913.1"/>
    </source>
</evidence>
<sequence length="349" mass="40922">MLMALFQRRKSILSLSLMQQLSFMKRLATLLEANYSMKEALHVLKFNKTFHHVAETILARLSNGDTLDHILRQIQFHPQFITHVHYGLLRGHLSDGIIQAITFIDKQHRLKQHFLKTIRYPLVLIFGFLIMLYFIQMYIYPNFLQLFQTAHQTPDLIETAIFSVSLLFHIVQIVIVLLILFIILTFLIYKKVTPDQLMTILLRLPIAFRLTRLHTSFFFAHHLKNLLDAQYSMKEAFTLIHNQERSSILNQTMIELLANLNDGETLYQCLAIQPFFSERLSYIFQNYEAQTLIRSSLDIYMTETIEDVTNTIEKSIHLIQPIIFTIIALSIVLIYLSLLMPMVEMMNTL</sequence>
<proteinExistence type="inferred from homology"/>
<dbReference type="GO" id="GO:0005886">
    <property type="term" value="C:plasma membrane"/>
    <property type="evidence" value="ECO:0007669"/>
    <property type="project" value="UniProtKB-SubCell"/>
</dbReference>
<keyword evidence="5 7" id="KW-1133">Transmembrane helix</keyword>
<dbReference type="AlphaFoldDB" id="A0A1I6PRT5"/>
<evidence type="ECO:0000313" key="10">
    <source>
        <dbReference type="Proteomes" id="UP000199139"/>
    </source>
</evidence>
<feature type="transmembrane region" description="Helical" evidence="7">
    <location>
        <begin position="160"/>
        <end position="189"/>
    </location>
</feature>
<organism evidence="9 10">
    <name type="scientific">Halolactibacillus miurensis</name>
    <dbReference type="NCBI Taxonomy" id="306541"/>
    <lineage>
        <taxon>Bacteria</taxon>
        <taxon>Bacillati</taxon>
        <taxon>Bacillota</taxon>
        <taxon>Bacilli</taxon>
        <taxon>Bacillales</taxon>
        <taxon>Bacillaceae</taxon>
        <taxon>Halolactibacillus</taxon>
    </lineage>
</organism>
<evidence type="ECO:0000256" key="3">
    <source>
        <dbReference type="ARBA" id="ARBA00022475"/>
    </source>
</evidence>